<dbReference type="SUPFAM" id="SSF53335">
    <property type="entry name" value="S-adenosyl-L-methionine-dependent methyltransferases"/>
    <property type="match status" value="1"/>
</dbReference>
<proteinExistence type="predicted"/>
<feature type="domain" description="Methyltransferase type 11" evidence="1">
    <location>
        <begin position="50"/>
        <end position="137"/>
    </location>
</feature>
<evidence type="ECO:0000313" key="3">
    <source>
        <dbReference type="Proteomes" id="UP000524246"/>
    </source>
</evidence>
<reference evidence="2 3" key="1">
    <citation type="journal article" date="2020" name="Biotechnol. Biofuels">
        <title>New insights from the biogas microbiome by comprehensive genome-resolved metagenomics of nearly 1600 species originating from multiple anaerobic digesters.</title>
        <authorList>
            <person name="Campanaro S."/>
            <person name="Treu L."/>
            <person name="Rodriguez-R L.M."/>
            <person name="Kovalovszki A."/>
            <person name="Ziels R.M."/>
            <person name="Maus I."/>
            <person name="Zhu X."/>
            <person name="Kougias P.G."/>
            <person name="Basile A."/>
            <person name="Luo G."/>
            <person name="Schluter A."/>
            <person name="Konstantinidis K.T."/>
            <person name="Angelidaki I."/>
        </authorList>
    </citation>
    <scope>NUCLEOTIDE SEQUENCE [LARGE SCALE GENOMIC DNA]</scope>
    <source>
        <strain evidence="2">AS27yjCOA_65</strain>
    </source>
</reference>
<dbReference type="Gene3D" id="3.40.50.150">
    <property type="entry name" value="Vaccinia Virus protein VP39"/>
    <property type="match status" value="1"/>
</dbReference>
<name>A0A7X9FQE8_9DELT</name>
<dbReference type="EMBL" id="JAAZON010000152">
    <property type="protein sequence ID" value="NMC62287.1"/>
    <property type="molecule type" value="Genomic_DNA"/>
</dbReference>
<dbReference type="GO" id="GO:0032259">
    <property type="term" value="P:methylation"/>
    <property type="evidence" value="ECO:0007669"/>
    <property type="project" value="UniProtKB-KW"/>
</dbReference>
<evidence type="ECO:0000259" key="1">
    <source>
        <dbReference type="Pfam" id="PF08241"/>
    </source>
</evidence>
<dbReference type="AlphaFoldDB" id="A0A7X9FQE8"/>
<accession>A0A7X9FQE8</accession>
<organism evidence="2 3">
    <name type="scientific">SAR324 cluster bacterium</name>
    <dbReference type="NCBI Taxonomy" id="2024889"/>
    <lineage>
        <taxon>Bacteria</taxon>
        <taxon>Deltaproteobacteria</taxon>
        <taxon>SAR324 cluster</taxon>
    </lineage>
</organism>
<sequence length="245" mass="28034">MTNIAPDIESASKDYQSRFEGEIGRYFLEVQAKTLLSLLPPFQGGSLKILEIGGGHGQLFEPLLKLGHEVWVQGSSAEALWRIDSFKGDKSKLHCIQSPLDSLPFEDKFFDVVLNVRVVAHIDNLSSYLKEWCRVAKMRVIFDYPPLLSFNVFYPLFFRIKKVLEKNTRTFKIYKTNDFKKELDVLGWEITEIKKQFFVPMVIHRKLNNARRSFKIEEACANLGLTALLGSPAILAAQAKINKLH</sequence>
<evidence type="ECO:0000313" key="2">
    <source>
        <dbReference type="EMBL" id="NMC62287.1"/>
    </source>
</evidence>
<keyword evidence="2" id="KW-0808">Transferase</keyword>
<comment type="caution">
    <text evidence="2">The sequence shown here is derived from an EMBL/GenBank/DDBJ whole genome shotgun (WGS) entry which is preliminary data.</text>
</comment>
<dbReference type="GO" id="GO:0008757">
    <property type="term" value="F:S-adenosylmethionine-dependent methyltransferase activity"/>
    <property type="evidence" value="ECO:0007669"/>
    <property type="project" value="InterPro"/>
</dbReference>
<dbReference type="Pfam" id="PF08241">
    <property type="entry name" value="Methyltransf_11"/>
    <property type="match status" value="1"/>
</dbReference>
<dbReference type="InterPro" id="IPR013216">
    <property type="entry name" value="Methyltransf_11"/>
</dbReference>
<dbReference type="InterPro" id="IPR029063">
    <property type="entry name" value="SAM-dependent_MTases_sf"/>
</dbReference>
<dbReference type="Proteomes" id="UP000524246">
    <property type="component" value="Unassembled WGS sequence"/>
</dbReference>
<keyword evidence="2" id="KW-0489">Methyltransferase</keyword>
<protein>
    <submittedName>
        <fullName evidence="2">Class I SAM-dependent methyltransferase</fullName>
    </submittedName>
</protein>
<gene>
    <name evidence="2" type="ORF">GYA55_03880</name>
</gene>